<proteinExistence type="predicted"/>
<comment type="caution">
    <text evidence="1">The sequence shown here is derived from an EMBL/GenBank/DDBJ whole genome shotgun (WGS) entry which is preliminary data.</text>
</comment>
<keyword evidence="2" id="KW-1185">Reference proteome</keyword>
<evidence type="ECO:0000313" key="2">
    <source>
        <dbReference type="Proteomes" id="UP000593576"/>
    </source>
</evidence>
<sequence>MPYSFCHPSIQSASKKIFQRKPTS</sequence>
<name>A0A7J9MJZ9_GOSSC</name>
<evidence type="ECO:0000313" key="1">
    <source>
        <dbReference type="EMBL" id="MBA0871422.1"/>
    </source>
</evidence>
<reference evidence="1 2" key="1">
    <citation type="journal article" date="2019" name="Genome Biol. Evol.">
        <title>Insights into the evolution of the New World diploid cottons (Gossypium, subgenus Houzingenia) based on genome sequencing.</title>
        <authorList>
            <person name="Grover C.E."/>
            <person name="Arick M.A. 2nd"/>
            <person name="Thrash A."/>
            <person name="Conover J.L."/>
            <person name="Sanders W.S."/>
            <person name="Peterson D.G."/>
            <person name="Frelichowski J.E."/>
            <person name="Scheffler J.A."/>
            <person name="Scheffler B.E."/>
            <person name="Wendel J.F."/>
        </authorList>
    </citation>
    <scope>NUCLEOTIDE SEQUENCE [LARGE SCALE GENOMIC DNA]</scope>
    <source>
        <strain evidence="1">1</strain>
        <tissue evidence="1">Leaf</tissue>
    </source>
</reference>
<gene>
    <name evidence="1" type="ORF">Goshw_025479</name>
</gene>
<dbReference type="EMBL" id="JABFAF010000011">
    <property type="protein sequence ID" value="MBA0871422.1"/>
    <property type="molecule type" value="Genomic_DNA"/>
</dbReference>
<protein>
    <submittedName>
        <fullName evidence="1">Uncharacterized protein</fullName>
    </submittedName>
</protein>
<organism evidence="1 2">
    <name type="scientific">Gossypium schwendimanii</name>
    <name type="common">Cotton</name>
    <dbReference type="NCBI Taxonomy" id="34291"/>
    <lineage>
        <taxon>Eukaryota</taxon>
        <taxon>Viridiplantae</taxon>
        <taxon>Streptophyta</taxon>
        <taxon>Embryophyta</taxon>
        <taxon>Tracheophyta</taxon>
        <taxon>Spermatophyta</taxon>
        <taxon>Magnoliopsida</taxon>
        <taxon>eudicotyledons</taxon>
        <taxon>Gunneridae</taxon>
        <taxon>Pentapetalae</taxon>
        <taxon>rosids</taxon>
        <taxon>malvids</taxon>
        <taxon>Malvales</taxon>
        <taxon>Malvaceae</taxon>
        <taxon>Malvoideae</taxon>
        <taxon>Gossypium</taxon>
    </lineage>
</organism>
<dbReference type="Proteomes" id="UP000593576">
    <property type="component" value="Unassembled WGS sequence"/>
</dbReference>
<dbReference type="AlphaFoldDB" id="A0A7J9MJZ9"/>
<accession>A0A7J9MJZ9</accession>